<dbReference type="AlphaFoldDB" id="X1SCQ5"/>
<dbReference type="Pfam" id="PF11175">
    <property type="entry name" value="DUF2961"/>
    <property type="match status" value="1"/>
</dbReference>
<dbReference type="InterPro" id="IPR021345">
    <property type="entry name" value="DUF2961"/>
</dbReference>
<dbReference type="EMBL" id="BARW01011378">
    <property type="protein sequence ID" value="GAI73205.1"/>
    <property type="molecule type" value="Genomic_DNA"/>
</dbReference>
<proteinExistence type="predicted"/>
<evidence type="ECO:0000313" key="1">
    <source>
        <dbReference type="EMBL" id="GAI73205.1"/>
    </source>
</evidence>
<evidence type="ECO:0008006" key="2">
    <source>
        <dbReference type="Google" id="ProtNLM"/>
    </source>
</evidence>
<protein>
    <recommendedName>
        <fullName evidence="2">DUF2961 domain-containing protein</fullName>
    </recommendedName>
</protein>
<comment type="caution">
    <text evidence="1">The sequence shown here is derived from an EMBL/GenBank/DDBJ whole genome shotgun (WGS) entry which is preliminary data.</text>
</comment>
<dbReference type="Gene3D" id="2.60.120.1390">
    <property type="match status" value="1"/>
</dbReference>
<accession>X1SCQ5</accession>
<reference evidence="1" key="1">
    <citation type="journal article" date="2014" name="Front. Microbiol.">
        <title>High frequency of phylogenetically diverse reductive dehalogenase-homologous genes in deep subseafloor sedimentary metagenomes.</title>
        <authorList>
            <person name="Kawai M."/>
            <person name="Futagami T."/>
            <person name="Toyoda A."/>
            <person name="Takaki Y."/>
            <person name="Nishi S."/>
            <person name="Hori S."/>
            <person name="Arai W."/>
            <person name="Tsubouchi T."/>
            <person name="Morono Y."/>
            <person name="Uchiyama I."/>
            <person name="Ito T."/>
            <person name="Fujiyama A."/>
            <person name="Inagaki F."/>
            <person name="Takami H."/>
        </authorList>
    </citation>
    <scope>NUCLEOTIDE SEQUENCE</scope>
    <source>
        <strain evidence="1">Expedition CK06-06</strain>
    </source>
</reference>
<organism evidence="1">
    <name type="scientific">marine sediment metagenome</name>
    <dbReference type="NCBI Taxonomy" id="412755"/>
    <lineage>
        <taxon>unclassified sequences</taxon>
        <taxon>metagenomes</taxon>
        <taxon>ecological metagenomes</taxon>
    </lineage>
</organism>
<name>X1SCQ5_9ZZZZ</name>
<sequence length="122" mass="13660">MDIGMTSLGSLAELRSGVRSKRWSSYDKTGGNADFWIVPAGETLVLGEMKGPGCIRHIWMTTRQDDNNLRRLVLRMYWDGEITPSVLCPLGDFFGLGHAVATWFVSIYVQEAANIMTLTLYI</sequence>
<gene>
    <name evidence="1" type="ORF">S12H4_21970</name>
</gene>